<feature type="region of interest" description="Disordered" evidence="4">
    <location>
        <begin position="353"/>
        <end position="386"/>
    </location>
</feature>
<dbReference type="PANTHER" id="PTHR12001">
    <property type="entry name" value="GERANYLGERANYL PYROPHOSPHATE SYNTHASE"/>
    <property type="match status" value="1"/>
</dbReference>
<dbReference type="InterPro" id="IPR033749">
    <property type="entry name" value="Polyprenyl_synt_CS"/>
</dbReference>
<accession>A0A1Q8RX09</accession>
<dbReference type="InterPro" id="IPR000092">
    <property type="entry name" value="Polyprenyl_synt"/>
</dbReference>
<comment type="caution">
    <text evidence="5">The sequence shown here is derived from an EMBL/GenBank/DDBJ whole genome shotgun (WGS) entry which is preliminary data.</text>
</comment>
<evidence type="ECO:0000256" key="1">
    <source>
        <dbReference type="ARBA" id="ARBA00022679"/>
    </source>
</evidence>
<keyword evidence="2" id="KW-0479">Metal-binding</keyword>
<evidence type="ECO:0000256" key="4">
    <source>
        <dbReference type="SAM" id="MobiDB-lite"/>
    </source>
</evidence>
<keyword evidence="6" id="KW-1185">Reference proteome</keyword>
<feature type="compositionally biased region" description="Low complexity" evidence="4">
    <location>
        <begin position="373"/>
        <end position="386"/>
    </location>
</feature>
<protein>
    <submittedName>
        <fullName evidence="5">Ophiobolin F synthase 3</fullName>
    </submittedName>
</protein>
<dbReference type="GO" id="GO:0046165">
    <property type="term" value="P:alcohol biosynthetic process"/>
    <property type="evidence" value="ECO:0007669"/>
    <property type="project" value="UniProtKB-ARBA"/>
</dbReference>
<name>A0A1Q8RX09_9PEZI</name>
<dbReference type="PANTHER" id="PTHR12001:SF72">
    <property type="entry name" value="THIJ_PFPI FAMILY PROTEIN (AFU_ORTHOLOGUE AFUA_3G01210)-RELATED"/>
    <property type="match status" value="1"/>
</dbReference>
<proteinExistence type="predicted"/>
<dbReference type="GO" id="GO:0046872">
    <property type="term" value="F:metal ion binding"/>
    <property type="evidence" value="ECO:0007669"/>
    <property type="project" value="UniProtKB-KW"/>
</dbReference>
<keyword evidence="3" id="KW-0460">Magnesium</keyword>
<dbReference type="STRING" id="708187.A0A1Q8RX09"/>
<dbReference type="GO" id="GO:0043386">
    <property type="term" value="P:mycotoxin biosynthetic process"/>
    <property type="evidence" value="ECO:0007669"/>
    <property type="project" value="UniProtKB-ARBA"/>
</dbReference>
<reference evidence="5 6" key="1">
    <citation type="submission" date="2016-11" db="EMBL/GenBank/DDBJ databases">
        <title>Draft Genome Assembly of Colletotrichum chlorophyti a pathogen of herbaceous plants.</title>
        <authorList>
            <person name="Gan P."/>
            <person name="Narusaka M."/>
            <person name="Tsushima A."/>
            <person name="Narusaka Y."/>
            <person name="Takano Y."/>
            <person name="Shirasu K."/>
        </authorList>
    </citation>
    <scope>NUCLEOTIDE SEQUENCE [LARGE SCALE GENOMIC DNA]</scope>
    <source>
        <strain evidence="5 6">NTL11</strain>
    </source>
</reference>
<dbReference type="AlphaFoldDB" id="A0A1Q8RX09"/>
<dbReference type="OrthoDB" id="6921389at2759"/>
<dbReference type="Pfam" id="PF19086">
    <property type="entry name" value="Terpene_syn_C_2"/>
    <property type="match status" value="1"/>
</dbReference>
<evidence type="ECO:0000313" key="5">
    <source>
        <dbReference type="EMBL" id="OLN89755.1"/>
    </source>
</evidence>
<dbReference type="GO" id="GO:0008299">
    <property type="term" value="P:isoprenoid biosynthetic process"/>
    <property type="evidence" value="ECO:0007669"/>
    <property type="project" value="InterPro"/>
</dbReference>
<organism evidence="5 6">
    <name type="scientific">Colletotrichum chlorophyti</name>
    <dbReference type="NCBI Taxonomy" id="708187"/>
    <lineage>
        <taxon>Eukaryota</taxon>
        <taxon>Fungi</taxon>
        <taxon>Dikarya</taxon>
        <taxon>Ascomycota</taxon>
        <taxon>Pezizomycotina</taxon>
        <taxon>Sordariomycetes</taxon>
        <taxon>Hypocreomycetidae</taxon>
        <taxon>Glomerellales</taxon>
        <taxon>Glomerellaceae</taxon>
        <taxon>Colletotrichum</taxon>
    </lineage>
</organism>
<evidence type="ECO:0000313" key="6">
    <source>
        <dbReference type="Proteomes" id="UP000186583"/>
    </source>
</evidence>
<evidence type="ECO:0000256" key="2">
    <source>
        <dbReference type="ARBA" id="ARBA00022723"/>
    </source>
</evidence>
<dbReference type="SFLD" id="SFLDS00005">
    <property type="entry name" value="Isoprenoid_Synthase_Type_I"/>
    <property type="match status" value="1"/>
</dbReference>
<sequence length="691" mass="78526">MSSLWKYSIPVDAEKARSTGCFTSLPIRIHSRNDIADEATRQSIEDWGKSVGDGWEKVSGSSWSEVGNWGAFIFPEAQLDRLATTTYLANLGNIHDDLCDELDYEEAVAEHAKLSNAMDVESTDDTQAKSNDRTKRLKQCVGKALLVAMDTDRPRALEMIDSYRKKWLDVMEPQNIEDIQSLDEYLIFRNLNGGMEAYWLLVKYGMAVTISEEEELRIRHIFQAAEAALVLTNDYWSWDREWRAALKARDPRIVNAIEVFMRTEGKTMEEARQAVHDHIIAYESQYLERKEEFYSTSQNIPDYLRLYIEVCGSVVAGNHYWCANCPRHHAWRELEQISTEDLRGSSANNIETSRLSNISSDVESSEPTHEGLSRTVSSSSRDAESSSSLSSTSLMIESLDVWFDVPGPSLYIIKRMIDTIHQASLIMDDIEDGSTLRRGFPATHSVYGRGQSVNSANFMFVRAVKLAQELSSRSSLQTLLDGLETLMLGQSWDLQWKNSFYFPTEAEYLEMIENKTGGLFDMLLGLMAHESPSSLIPDGAKACFKQMGKVFGQFFQIRDDFMNLCSAEYTEQKGFCEDFDEGKLSYPLVRLVQHDLVSRDRVMGILRQHLLRTGSGDCATMPKETKTYLLRCMARAGVFEATVQKLNDLENKICEAINALEHKFEQENPMLRLLVARLSVKDSGVAWKQYL</sequence>
<dbReference type="Proteomes" id="UP000186583">
    <property type="component" value="Unassembled WGS sequence"/>
</dbReference>
<dbReference type="SUPFAM" id="SSF48576">
    <property type="entry name" value="Terpenoid synthases"/>
    <property type="match status" value="2"/>
</dbReference>
<dbReference type="PROSITE" id="PS00444">
    <property type="entry name" value="POLYPRENYL_SYNTHASE_2"/>
    <property type="match status" value="1"/>
</dbReference>
<evidence type="ECO:0000256" key="3">
    <source>
        <dbReference type="ARBA" id="ARBA00022842"/>
    </source>
</evidence>
<dbReference type="Gene3D" id="1.10.600.10">
    <property type="entry name" value="Farnesyl Diphosphate Synthase"/>
    <property type="match status" value="2"/>
</dbReference>
<feature type="compositionally biased region" description="Polar residues" evidence="4">
    <location>
        <begin position="353"/>
        <end position="362"/>
    </location>
</feature>
<dbReference type="Pfam" id="PF00348">
    <property type="entry name" value="polyprenyl_synt"/>
    <property type="match status" value="1"/>
</dbReference>
<keyword evidence="1" id="KW-0808">Transferase</keyword>
<dbReference type="PROSITE" id="PS00723">
    <property type="entry name" value="POLYPRENYL_SYNTHASE_1"/>
    <property type="match status" value="1"/>
</dbReference>
<dbReference type="EMBL" id="MPGH01000074">
    <property type="protein sequence ID" value="OLN89755.1"/>
    <property type="molecule type" value="Genomic_DNA"/>
</dbReference>
<dbReference type="GO" id="GO:0004659">
    <property type="term" value="F:prenyltransferase activity"/>
    <property type="evidence" value="ECO:0007669"/>
    <property type="project" value="InterPro"/>
</dbReference>
<dbReference type="InterPro" id="IPR008949">
    <property type="entry name" value="Isoprenoid_synthase_dom_sf"/>
</dbReference>
<gene>
    <name evidence="5" type="ORF">CCHL11_09484</name>
</gene>